<dbReference type="SMART" id="SM00388">
    <property type="entry name" value="HisKA"/>
    <property type="match status" value="1"/>
</dbReference>
<name>A0A6N3AHB2_9CLOT</name>
<evidence type="ECO:0000256" key="1">
    <source>
        <dbReference type="ARBA" id="ARBA00000085"/>
    </source>
</evidence>
<keyword evidence="4" id="KW-0597">Phosphoprotein</keyword>
<evidence type="ECO:0000256" key="4">
    <source>
        <dbReference type="ARBA" id="ARBA00022553"/>
    </source>
</evidence>
<dbReference type="SMART" id="SM00387">
    <property type="entry name" value="HATPase_c"/>
    <property type="match status" value="1"/>
</dbReference>
<evidence type="ECO:0000256" key="5">
    <source>
        <dbReference type="ARBA" id="ARBA00022679"/>
    </source>
</evidence>
<dbReference type="Gene3D" id="1.10.287.130">
    <property type="match status" value="1"/>
</dbReference>
<dbReference type="InterPro" id="IPR003661">
    <property type="entry name" value="HisK_dim/P_dom"/>
</dbReference>
<dbReference type="InterPro" id="IPR019734">
    <property type="entry name" value="TPR_rpt"/>
</dbReference>
<dbReference type="FunFam" id="3.30.565.10:FF:000006">
    <property type="entry name" value="Sensor histidine kinase WalK"/>
    <property type="match status" value="1"/>
</dbReference>
<dbReference type="SUPFAM" id="SSF48452">
    <property type="entry name" value="TPR-like"/>
    <property type="match status" value="1"/>
</dbReference>
<evidence type="ECO:0000313" key="9">
    <source>
        <dbReference type="EMBL" id="VYT91845.1"/>
    </source>
</evidence>
<dbReference type="EMBL" id="CACRTO010000008">
    <property type="protein sequence ID" value="VYT91845.1"/>
    <property type="molecule type" value="Genomic_DNA"/>
</dbReference>
<dbReference type="SUPFAM" id="SSF55874">
    <property type="entry name" value="ATPase domain of HSP90 chaperone/DNA topoisomerase II/histidine kinase"/>
    <property type="match status" value="1"/>
</dbReference>
<feature type="domain" description="Histidine kinase" evidence="8">
    <location>
        <begin position="457"/>
        <end position="679"/>
    </location>
</feature>
<gene>
    <name evidence="9" type="primary">phoR_2</name>
    <name evidence="9" type="ORF">CTLFYP3_01007</name>
</gene>
<comment type="catalytic activity">
    <reaction evidence="1">
        <text>ATP + protein L-histidine = ADP + protein N-phospho-L-histidine.</text>
        <dbReference type="EC" id="2.7.13.3"/>
    </reaction>
</comment>
<dbReference type="SMART" id="SM00028">
    <property type="entry name" value="TPR"/>
    <property type="match status" value="5"/>
</dbReference>
<dbReference type="GO" id="GO:0000155">
    <property type="term" value="F:phosphorelay sensor kinase activity"/>
    <property type="evidence" value="ECO:0007669"/>
    <property type="project" value="InterPro"/>
</dbReference>
<comment type="subcellular location">
    <subcellularLocation>
        <location evidence="2">Membrane</location>
    </subcellularLocation>
</comment>
<proteinExistence type="predicted"/>
<dbReference type="Pfam" id="PF02518">
    <property type="entry name" value="HATPase_c"/>
    <property type="match status" value="1"/>
</dbReference>
<keyword evidence="7" id="KW-0902">Two-component regulatory system</keyword>
<evidence type="ECO:0000256" key="3">
    <source>
        <dbReference type="ARBA" id="ARBA00012438"/>
    </source>
</evidence>
<dbReference type="PANTHER" id="PTHR43547">
    <property type="entry name" value="TWO-COMPONENT HISTIDINE KINASE"/>
    <property type="match status" value="1"/>
</dbReference>
<organism evidence="9">
    <name type="scientific">Clostridium tertium</name>
    <dbReference type="NCBI Taxonomy" id="1559"/>
    <lineage>
        <taxon>Bacteria</taxon>
        <taxon>Bacillati</taxon>
        <taxon>Bacillota</taxon>
        <taxon>Clostridia</taxon>
        <taxon>Eubacteriales</taxon>
        <taxon>Clostridiaceae</taxon>
        <taxon>Clostridium</taxon>
    </lineage>
</organism>
<dbReference type="CDD" id="cd00082">
    <property type="entry name" value="HisKA"/>
    <property type="match status" value="1"/>
</dbReference>
<evidence type="ECO:0000256" key="7">
    <source>
        <dbReference type="ARBA" id="ARBA00023012"/>
    </source>
</evidence>
<dbReference type="InterPro" id="IPR036097">
    <property type="entry name" value="HisK_dim/P_sf"/>
</dbReference>
<dbReference type="CDD" id="cd00075">
    <property type="entry name" value="HATPase"/>
    <property type="match status" value="1"/>
</dbReference>
<dbReference type="InterPro" id="IPR011990">
    <property type="entry name" value="TPR-like_helical_dom_sf"/>
</dbReference>
<dbReference type="AlphaFoldDB" id="A0A6N3AHB2"/>
<dbReference type="InterPro" id="IPR003594">
    <property type="entry name" value="HATPase_dom"/>
</dbReference>
<dbReference type="Pfam" id="PF00512">
    <property type="entry name" value="HisKA"/>
    <property type="match status" value="1"/>
</dbReference>
<dbReference type="InterPro" id="IPR005467">
    <property type="entry name" value="His_kinase_dom"/>
</dbReference>
<protein>
    <recommendedName>
        <fullName evidence="3">histidine kinase</fullName>
        <ecNumber evidence="3">2.7.13.3</ecNumber>
    </recommendedName>
</protein>
<dbReference type="InterPro" id="IPR036890">
    <property type="entry name" value="HATPase_C_sf"/>
</dbReference>
<accession>A0A6N3AHB2</accession>
<dbReference type="GO" id="GO:0016020">
    <property type="term" value="C:membrane"/>
    <property type="evidence" value="ECO:0007669"/>
    <property type="project" value="UniProtKB-SubCell"/>
</dbReference>
<dbReference type="EC" id="2.7.13.3" evidence="3"/>
<evidence type="ECO:0000259" key="8">
    <source>
        <dbReference type="PROSITE" id="PS50109"/>
    </source>
</evidence>
<dbReference type="Gene3D" id="3.30.565.10">
    <property type="entry name" value="Histidine kinase-like ATPase, C-terminal domain"/>
    <property type="match status" value="1"/>
</dbReference>
<keyword evidence="6" id="KW-0418">Kinase</keyword>
<evidence type="ECO:0000256" key="6">
    <source>
        <dbReference type="ARBA" id="ARBA00022777"/>
    </source>
</evidence>
<evidence type="ECO:0000256" key="2">
    <source>
        <dbReference type="ARBA" id="ARBA00004370"/>
    </source>
</evidence>
<dbReference type="InterPro" id="IPR004358">
    <property type="entry name" value="Sig_transdc_His_kin-like_C"/>
</dbReference>
<sequence length="709" mass="83643">MEVIEKEKIYVTSYYIDIIQNIFYTPRIFISPDYIRKTLKTMKVTVKKNEFNEEDRDLINLIIALCYFNLNEYKTSYEYFEELLYNNKDNTNPFLKGSLYVMLTLSSLKLNDMEKHNHYFNLSINYLNENNYNGLLLYIYLNVSFIKLETFNIDEFLYSNINNAYNILLDYEGKYTSQAYIMLGQIYYKFLGLNTISLNLFDKALSIARKDKDRDIEMLVYYNKASTYFAMDKLDEGINLLKGILNNYSNKISSTFKINIYSKLLELYYISNSRLNEAKYILQLYKEELYNLDKLYIDNYLARYNLINVHYKLIEADGKISNQLSDELFYYLETASIFYKNNFSDFTFMQYQYWIEKSYGDLYKALKDYTNALLHHKRALLFSENIRNKNNIELYKAISSDYEALKDFKTALKYYKISINTLEAINTYVRDDLYSKLFEDFESKTILNTVNNNFFSNLSHELKTPVNIIYSLIQLMGSLKNSNENCIKECFIKYEKTLKQNCLRMLKLINNLIDITKIDSGTSQLDLVFIDIVPFIEDLTLSIIPFANHKNIDITFDTNIEKLYLEVDPYALERILLNLLSNAVKFNNRDGAIFVIVNFKNDTVDISVRDNGIGIPDIYVPNLFDRFYKVDSTLSRKNEGSGVGLSITKSLVELHGGTIRLNEEYKDGTEFIINMPIPPQIESNIINKYEYFIDDEKILREFSDIYELF</sequence>
<keyword evidence="5 9" id="KW-0808">Transferase</keyword>
<reference evidence="9" key="1">
    <citation type="submission" date="2019-11" db="EMBL/GenBank/DDBJ databases">
        <authorList>
            <person name="Feng L."/>
        </authorList>
    </citation>
    <scope>NUCLEOTIDE SEQUENCE</scope>
    <source>
        <strain evidence="9">CTertiumLFYP3</strain>
    </source>
</reference>
<dbReference type="SUPFAM" id="SSF47384">
    <property type="entry name" value="Homodimeric domain of signal transducing histidine kinase"/>
    <property type="match status" value="1"/>
</dbReference>
<dbReference type="RefSeq" id="WP_421755420.1">
    <property type="nucleotide sequence ID" value="NZ_CACRTO010000008.1"/>
</dbReference>
<dbReference type="Gene3D" id="1.25.40.10">
    <property type="entry name" value="Tetratricopeptide repeat domain"/>
    <property type="match status" value="2"/>
</dbReference>
<dbReference type="PROSITE" id="PS50109">
    <property type="entry name" value="HIS_KIN"/>
    <property type="match status" value="1"/>
</dbReference>
<dbReference type="PRINTS" id="PR00344">
    <property type="entry name" value="BCTRLSENSOR"/>
</dbReference>
<dbReference type="PANTHER" id="PTHR43547:SF2">
    <property type="entry name" value="HYBRID SIGNAL TRANSDUCTION HISTIDINE KINASE C"/>
    <property type="match status" value="1"/>
</dbReference>